<organism evidence="3 4">
    <name type="scientific">Corchorus capsularis</name>
    <name type="common">Jute</name>
    <dbReference type="NCBI Taxonomy" id="210143"/>
    <lineage>
        <taxon>Eukaryota</taxon>
        <taxon>Viridiplantae</taxon>
        <taxon>Streptophyta</taxon>
        <taxon>Embryophyta</taxon>
        <taxon>Tracheophyta</taxon>
        <taxon>Spermatophyta</taxon>
        <taxon>Magnoliopsida</taxon>
        <taxon>eudicotyledons</taxon>
        <taxon>Gunneridae</taxon>
        <taxon>Pentapetalae</taxon>
        <taxon>rosids</taxon>
        <taxon>malvids</taxon>
        <taxon>Malvales</taxon>
        <taxon>Malvaceae</taxon>
        <taxon>Grewioideae</taxon>
        <taxon>Apeibeae</taxon>
        <taxon>Corchorus</taxon>
    </lineage>
</organism>
<dbReference type="InterPro" id="IPR013103">
    <property type="entry name" value="RVT_2"/>
</dbReference>
<feature type="compositionally biased region" description="Low complexity" evidence="1">
    <location>
        <begin position="45"/>
        <end position="57"/>
    </location>
</feature>
<feature type="region of interest" description="Disordered" evidence="1">
    <location>
        <begin position="1"/>
        <end position="80"/>
    </location>
</feature>
<evidence type="ECO:0000256" key="1">
    <source>
        <dbReference type="SAM" id="MobiDB-lite"/>
    </source>
</evidence>
<proteinExistence type="predicted"/>
<dbReference type="Proteomes" id="UP000188268">
    <property type="component" value="Unassembled WGS sequence"/>
</dbReference>
<sequence>MVSLQQSSSNTASVSEVPSTSLPSEVIPSLDSSTATPSVAPIQDQLPSSSMPSQSLPVTDISQGRNSVPRPVGNTHSMQTRAKNNIFKKKTVSIATKYPYSSSIEPTCVSQALKDEKWCVAMSEEINALLRNNTWELVPKSDAQNLVGCKWVFRIKRNPDGSVSRYKARLVAKGFNQRPGIDYTGTFSPVVKPTTIRLILTIALQQKWKLFQLDVNNAFLHGTLDEDVFMKQPPGFVDSSTPQLYDIIITGSDLRFVTKFVADLSARFSLKELLPLHYFLGIEIVAVKDGLFLSQRKYIVDLLQRTNMHDSKAVTTPMASTVSLTVDDSETLSDPTEYRSIKMVARSSTEAEYRVIANAAAELSWLQNILQELHVSTKQVPLILCDNVGATYVSMNPALHSKMKHISIDFHFVRDKVNTGQLTIRHVPIHDQLADLLTKPLPRSKFLHLVSKIGVLPGDSILSGRIEG</sequence>
<dbReference type="AlphaFoldDB" id="A0A1R3K851"/>
<dbReference type="CDD" id="cd09272">
    <property type="entry name" value="RNase_HI_RT_Ty1"/>
    <property type="match status" value="1"/>
</dbReference>
<dbReference type="SUPFAM" id="SSF56672">
    <property type="entry name" value="DNA/RNA polymerases"/>
    <property type="match status" value="1"/>
</dbReference>
<dbReference type="OrthoDB" id="997331at2759"/>
<feature type="domain" description="Reverse transcriptase Ty1/copia-type" evidence="2">
    <location>
        <begin position="246"/>
        <end position="319"/>
    </location>
</feature>
<gene>
    <name evidence="3" type="ORF">CCACVL1_02479</name>
</gene>
<dbReference type="PANTHER" id="PTHR11439">
    <property type="entry name" value="GAG-POL-RELATED RETROTRANSPOSON"/>
    <property type="match status" value="1"/>
</dbReference>
<feature type="compositionally biased region" description="Polar residues" evidence="1">
    <location>
        <begin position="1"/>
        <end position="23"/>
    </location>
</feature>
<dbReference type="InterPro" id="IPR043502">
    <property type="entry name" value="DNA/RNA_pol_sf"/>
</dbReference>
<dbReference type="Gramene" id="OMP03277">
    <property type="protein sequence ID" value="OMP03277"/>
    <property type="gene ID" value="CCACVL1_02479"/>
</dbReference>
<protein>
    <submittedName>
        <fullName evidence="3">Reverse transcriptase, RNA-dependent DNA polymerase</fullName>
    </submittedName>
</protein>
<reference evidence="3 4" key="1">
    <citation type="submission" date="2013-09" db="EMBL/GenBank/DDBJ databases">
        <title>Corchorus capsularis genome sequencing.</title>
        <authorList>
            <person name="Alam M."/>
            <person name="Haque M.S."/>
            <person name="Islam M.S."/>
            <person name="Emdad E.M."/>
            <person name="Islam M.M."/>
            <person name="Ahmed B."/>
            <person name="Halim A."/>
            <person name="Hossen Q.M.M."/>
            <person name="Hossain M.Z."/>
            <person name="Ahmed R."/>
            <person name="Khan M.M."/>
            <person name="Islam R."/>
            <person name="Rashid M.M."/>
            <person name="Khan S.A."/>
            <person name="Rahman M.S."/>
            <person name="Alam M."/>
        </authorList>
    </citation>
    <scope>NUCLEOTIDE SEQUENCE [LARGE SCALE GENOMIC DNA]</scope>
    <source>
        <strain evidence="4">cv. CVL-1</strain>
        <tissue evidence="3">Whole seedling</tissue>
    </source>
</reference>
<keyword evidence="3" id="KW-0695">RNA-directed DNA polymerase</keyword>
<dbReference type="EMBL" id="AWWV01006088">
    <property type="protein sequence ID" value="OMP03277.1"/>
    <property type="molecule type" value="Genomic_DNA"/>
</dbReference>
<keyword evidence="3" id="KW-0548">Nucleotidyltransferase</keyword>
<comment type="caution">
    <text evidence="3">The sequence shown here is derived from an EMBL/GenBank/DDBJ whole genome shotgun (WGS) entry which is preliminary data.</text>
</comment>
<name>A0A1R3K851_COCAP</name>
<dbReference type="STRING" id="210143.A0A1R3K851"/>
<dbReference type="OMA" id="HISIDFH"/>
<dbReference type="PANTHER" id="PTHR11439:SF455">
    <property type="entry name" value="RLK (RECEPTOR-LIKE PROTEIN KINASE) 8, PUTATIVE-RELATED"/>
    <property type="match status" value="1"/>
</dbReference>
<evidence type="ECO:0000259" key="2">
    <source>
        <dbReference type="Pfam" id="PF07727"/>
    </source>
</evidence>
<dbReference type="GO" id="GO:0003964">
    <property type="term" value="F:RNA-directed DNA polymerase activity"/>
    <property type="evidence" value="ECO:0007669"/>
    <property type="project" value="UniProtKB-KW"/>
</dbReference>
<evidence type="ECO:0000313" key="3">
    <source>
        <dbReference type="EMBL" id="OMP03277.1"/>
    </source>
</evidence>
<accession>A0A1R3K851</accession>
<keyword evidence="3" id="KW-0808">Transferase</keyword>
<evidence type="ECO:0000313" key="4">
    <source>
        <dbReference type="Proteomes" id="UP000188268"/>
    </source>
</evidence>
<dbReference type="Pfam" id="PF07727">
    <property type="entry name" value="RVT_2"/>
    <property type="match status" value="2"/>
</dbReference>
<feature type="domain" description="Reverse transcriptase Ty1/copia-type" evidence="2">
    <location>
        <begin position="132"/>
        <end position="239"/>
    </location>
</feature>
<keyword evidence="4" id="KW-1185">Reference proteome</keyword>